<evidence type="ECO:0000313" key="3">
    <source>
        <dbReference type="Proteomes" id="UP000275846"/>
    </source>
</evidence>
<dbReference type="Proteomes" id="UP000275846">
    <property type="component" value="Unassembled WGS sequence"/>
</dbReference>
<dbReference type="AlphaFoldDB" id="A0A183SVW6"/>
<proteinExistence type="predicted"/>
<dbReference type="EMBL" id="UYSU01034617">
    <property type="protein sequence ID" value="VDL94749.1"/>
    <property type="molecule type" value="Genomic_DNA"/>
</dbReference>
<organism evidence="4">
    <name type="scientific">Schistocephalus solidus</name>
    <name type="common">Tapeworm</name>
    <dbReference type="NCBI Taxonomy" id="70667"/>
    <lineage>
        <taxon>Eukaryota</taxon>
        <taxon>Metazoa</taxon>
        <taxon>Spiralia</taxon>
        <taxon>Lophotrochozoa</taxon>
        <taxon>Platyhelminthes</taxon>
        <taxon>Cestoda</taxon>
        <taxon>Eucestoda</taxon>
        <taxon>Diphyllobothriidea</taxon>
        <taxon>Diphyllobothriidae</taxon>
        <taxon>Schistocephalus</taxon>
    </lineage>
</organism>
<feature type="region of interest" description="Disordered" evidence="1">
    <location>
        <begin position="94"/>
        <end position="182"/>
    </location>
</feature>
<dbReference type="OrthoDB" id="5970161at2759"/>
<reference evidence="2 3" key="2">
    <citation type="submission" date="2018-11" db="EMBL/GenBank/DDBJ databases">
        <authorList>
            <consortium name="Pathogen Informatics"/>
        </authorList>
    </citation>
    <scope>NUCLEOTIDE SEQUENCE [LARGE SCALE GENOMIC DNA]</scope>
    <source>
        <strain evidence="2 3">NST_G2</strain>
    </source>
</reference>
<keyword evidence="3" id="KW-1185">Reference proteome</keyword>
<reference evidence="4" key="1">
    <citation type="submission" date="2016-06" db="UniProtKB">
        <authorList>
            <consortium name="WormBaseParasite"/>
        </authorList>
    </citation>
    <scope>IDENTIFICATION</scope>
</reference>
<gene>
    <name evidence="2" type="ORF">SSLN_LOCUS8364</name>
</gene>
<name>A0A183SVW6_SCHSO</name>
<evidence type="ECO:0000313" key="2">
    <source>
        <dbReference type="EMBL" id="VDL94749.1"/>
    </source>
</evidence>
<protein>
    <submittedName>
        <fullName evidence="4">WH2 domain-containing protein</fullName>
    </submittedName>
</protein>
<feature type="compositionally biased region" description="Polar residues" evidence="1">
    <location>
        <begin position="94"/>
        <end position="104"/>
    </location>
</feature>
<evidence type="ECO:0000313" key="4">
    <source>
        <dbReference type="WBParaSite" id="SSLN_0000869401-mRNA-1"/>
    </source>
</evidence>
<dbReference type="WBParaSite" id="SSLN_0000869401-mRNA-1">
    <property type="protein sequence ID" value="SSLN_0000869401-mRNA-1"/>
    <property type="gene ID" value="SSLN_0000869401"/>
</dbReference>
<feature type="compositionally biased region" description="Pro residues" evidence="1">
    <location>
        <begin position="161"/>
        <end position="170"/>
    </location>
</feature>
<accession>A0A183SVW6</accession>
<feature type="compositionally biased region" description="Low complexity" evidence="1">
    <location>
        <begin position="111"/>
        <end position="122"/>
    </location>
</feature>
<sequence length="182" mass="19012">MEEDIIQQVPVSRTGVHPGRLLPHREAEEGICQDQVELCAARADVSQGRSGWQRRHQRLVMLSLAAAPEEGVAGSHILHLTLFREPGFAESSNLVKASTDTPDSPTEDVPSKISASTSSKIIPVSPTSASRKALTVSGPGSSGGSGSNLSTVHAFHEKTIRPPPPPPPINLPARSGANPGGG</sequence>
<evidence type="ECO:0000256" key="1">
    <source>
        <dbReference type="SAM" id="MobiDB-lite"/>
    </source>
</evidence>